<dbReference type="VEuPathDB" id="FungiDB:AeMF1_006967"/>
<dbReference type="AlphaFoldDB" id="A0A6G0WN57"/>
<reference evidence="1 2" key="1">
    <citation type="submission" date="2019-07" db="EMBL/GenBank/DDBJ databases">
        <title>Genomics analysis of Aphanomyces spp. identifies a new class of oomycete effector associated with host adaptation.</title>
        <authorList>
            <person name="Gaulin E."/>
        </authorList>
    </citation>
    <scope>NUCLEOTIDE SEQUENCE [LARGE SCALE GENOMIC DNA]</scope>
    <source>
        <strain evidence="1 2">ATCC 201684</strain>
    </source>
</reference>
<sequence length="161" mass="18453">MNTEAWSSLVAVESRTLFFGPSVKHYTWTLKGNVLTMSTSRQGIQRTVHVKQGFAWPNKEFGFQVETDKGEWIRAVAISKRDWAMWIHALHAKHPNPKEESPLSKKVNFHGKVRIRSIPKLSQDEISKLYYSDKEIDKMAREVSSKDGLLVAKRRLAAFAV</sequence>
<organism evidence="1 2">
    <name type="scientific">Aphanomyces euteiches</name>
    <dbReference type="NCBI Taxonomy" id="100861"/>
    <lineage>
        <taxon>Eukaryota</taxon>
        <taxon>Sar</taxon>
        <taxon>Stramenopiles</taxon>
        <taxon>Oomycota</taxon>
        <taxon>Saprolegniomycetes</taxon>
        <taxon>Saprolegniales</taxon>
        <taxon>Verrucalvaceae</taxon>
        <taxon>Aphanomyces</taxon>
    </lineage>
</organism>
<keyword evidence="2" id="KW-1185">Reference proteome</keyword>
<proteinExistence type="predicted"/>
<gene>
    <name evidence="1" type="ORF">Ae201684_013506</name>
</gene>
<accession>A0A6G0WN57</accession>
<evidence type="ECO:0000313" key="1">
    <source>
        <dbReference type="EMBL" id="KAF0728763.1"/>
    </source>
</evidence>
<protein>
    <recommendedName>
        <fullName evidence="3">PH domain-containing protein</fullName>
    </recommendedName>
</protein>
<name>A0A6G0WN57_9STRA</name>
<evidence type="ECO:0008006" key="3">
    <source>
        <dbReference type="Google" id="ProtNLM"/>
    </source>
</evidence>
<comment type="caution">
    <text evidence="1">The sequence shown here is derived from an EMBL/GenBank/DDBJ whole genome shotgun (WGS) entry which is preliminary data.</text>
</comment>
<evidence type="ECO:0000313" key="2">
    <source>
        <dbReference type="Proteomes" id="UP000481153"/>
    </source>
</evidence>
<dbReference type="Proteomes" id="UP000481153">
    <property type="component" value="Unassembled WGS sequence"/>
</dbReference>
<dbReference type="EMBL" id="VJMJ01000173">
    <property type="protein sequence ID" value="KAF0728763.1"/>
    <property type="molecule type" value="Genomic_DNA"/>
</dbReference>